<proteinExistence type="predicted"/>
<comment type="caution">
    <text evidence="6">The sequence shown here is derived from an EMBL/GenBank/DDBJ whole genome shotgun (WGS) entry which is preliminary data.</text>
</comment>
<evidence type="ECO:0000313" key="6">
    <source>
        <dbReference type="EMBL" id="GGI57591.1"/>
    </source>
</evidence>
<feature type="transmembrane region" description="Helical" evidence="4">
    <location>
        <begin position="6"/>
        <end position="31"/>
    </location>
</feature>
<dbReference type="PANTHER" id="PTHR43280">
    <property type="entry name" value="ARAC-FAMILY TRANSCRIPTIONAL REGULATOR"/>
    <property type="match status" value="1"/>
</dbReference>
<accession>A0ABQ2BYK4</accession>
<keyword evidence="4" id="KW-0812">Transmembrane</keyword>
<evidence type="ECO:0000256" key="2">
    <source>
        <dbReference type="ARBA" id="ARBA00023125"/>
    </source>
</evidence>
<name>A0ABQ2BYK4_9FLAO</name>
<feature type="transmembrane region" description="Helical" evidence="4">
    <location>
        <begin position="160"/>
        <end position="181"/>
    </location>
</feature>
<keyword evidence="4" id="KW-0472">Membrane</keyword>
<keyword evidence="7" id="KW-1185">Reference proteome</keyword>
<dbReference type="SUPFAM" id="SSF46689">
    <property type="entry name" value="Homeodomain-like"/>
    <property type="match status" value="1"/>
</dbReference>
<protein>
    <recommendedName>
        <fullName evidence="5">HTH araC/xylS-type domain-containing protein</fullName>
    </recommendedName>
</protein>
<dbReference type="PROSITE" id="PS01124">
    <property type="entry name" value="HTH_ARAC_FAMILY_2"/>
    <property type="match status" value="1"/>
</dbReference>
<dbReference type="Proteomes" id="UP000624701">
    <property type="component" value="Unassembled WGS sequence"/>
</dbReference>
<keyword evidence="3" id="KW-0804">Transcription</keyword>
<dbReference type="Pfam" id="PF12833">
    <property type="entry name" value="HTH_18"/>
    <property type="match status" value="1"/>
</dbReference>
<dbReference type="EMBL" id="BMDQ01000002">
    <property type="protein sequence ID" value="GGI57591.1"/>
    <property type="molecule type" value="Genomic_DNA"/>
</dbReference>
<evidence type="ECO:0000256" key="1">
    <source>
        <dbReference type="ARBA" id="ARBA00023015"/>
    </source>
</evidence>
<organism evidence="6 7">
    <name type="scientific">Winogradskyella haliclonae</name>
    <dbReference type="NCBI Taxonomy" id="2048558"/>
    <lineage>
        <taxon>Bacteria</taxon>
        <taxon>Pseudomonadati</taxon>
        <taxon>Bacteroidota</taxon>
        <taxon>Flavobacteriia</taxon>
        <taxon>Flavobacteriales</taxon>
        <taxon>Flavobacteriaceae</taxon>
        <taxon>Winogradskyella</taxon>
    </lineage>
</organism>
<dbReference type="SMART" id="SM00342">
    <property type="entry name" value="HTH_ARAC"/>
    <property type="match status" value="1"/>
</dbReference>
<evidence type="ECO:0000259" key="5">
    <source>
        <dbReference type="PROSITE" id="PS01124"/>
    </source>
</evidence>
<feature type="transmembrane region" description="Helical" evidence="4">
    <location>
        <begin position="128"/>
        <end position="148"/>
    </location>
</feature>
<evidence type="ECO:0000313" key="7">
    <source>
        <dbReference type="Proteomes" id="UP000624701"/>
    </source>
</evidence>
<evidence type="ECO:0000256" key="4">
    <source>
        <dbReference type="SAM" id="Phobius"/>
    </source>
</evidence>
<feature type="transmembrane region" description="Helical" evidence="4">
    <location>
        <begin position="69"/>
        <end position="89"/>
    </location>
</feature>
<dbReference type="RefSeq" id="WP_188374502.1">
    <property type="nucleotide sequence ID" value="NZ_BMDQ01000002.1"/>
</dbReference>
<gene>
    <name evidence="6" type="ORF">GCM10011444_19000</name>
</gene>
<feature type="domain" description="HTH araC/xylS-type" evidence="5">
    <location>
        <begin position="221"/>
        <end position="330"/>
    </location>
</feature>
<keyword evidence="1" id="KW-0805">Transcription regulation</keyword>
<reference evidence="7" key="1">
    <citation type="journal article" date="2019" name="Int. J. Syst. Evol. Microbiol.">
        <title>The Global Catalogue of Microorganisms (GCM) 10K type strain sequencing project: providing services to taxonomists for standard genome sequencing and annotation.</title>
        <authorList>
            <consortium name="The Broad Institute Genomics Platform"/>
            <consortium name="The Broad Institute Genome Sequencing Center for Infectious Disease"/>
            <person name="Wu L."/>
            <person name="Ma J."/>
        </authorList>
    </citation>
    <scope>NUCLEOTIDE SEQUENCE [LARGE SCALE GENOMIC DNA]</scope>
    <source>
        <strain evidence="7">CCM 8681</strain>
    </source>
</reference>
<evidence type="ECO:0000256" key="3">
    <source>
        <dbReference type="ARBA" id="ARBA00023163"/>
    </source>
</evidence>
<keyword evidence="2" id="KW-0238">DNA-binding</keyword>
<feature type="transmembrane region" description="Helical" evidence="4">
    <location>
        <begin position="43"/>
        <end position="63"/>
    </location>
</feature>
<keyword evidence="4" id="KW-1133">Transmembrane helix</keyword>
<feature type="transmembrane region" description="Helical" evidence="4">
    <location>
        <begin position="187"/>
        <end position="206"/>
    </location>
</feature>
<dbReference type="InterPro" id="IPR018060">
    <property type="entry name" value="HTH_AraC"/>
</dbReference>
<sequence length="341" mass="39723">MYDIDRNIVLLGIFSGIAVTTNFFIAVYLILIKKRDKYENTLLGLLFIAIGLRIIKSIIHFIFIDVFSLGLSFGFLGLSCAGPLLYVYMCRMVNKKIEFYFKTWMHFIIPVIGTITCLFVDFKYVVMLYKTATFIFLAYLLASLFIHIRNTYHETNIKLWNSRLLLVISVIWFSFLIQHITPFILQYALWTGLASLSIYYIFFAALKSPIIFKKNTDLVPLSILKKVKKAFEEEKLYMEKSITLTKFSIDSKIPIYLVTQSVKQLYGKRFPEVVNHFRIEDVKTMLLNNRNRKEIKVEALAYEVGFNSPSAFYVAFKKETGMSPRDYQDKHFQVKSNLTSA</sequence>
<feature type="transmembrane region" description="Helical" evidence="4">
    <location>
        <begin position="101"/>
        <end position="122"/>
    </location>
</feature>
<dbReference type="PANTHER" id="PTHR43280:SF29">
    <property type="entry name" value="ARAC-FAMILY TRANSCRIPTIONAL REGULATOR"/>
    <property type="match status" value="1"/>
</dbReference>
<dbReference type="Gene3D" id="1.10.10.60">
    <property type="entry name" value="Homeodomain-like"/>
    <property type="match status" value="1"/>
</dbReference>
<dbReference type="InterPro" id="IPR009057">
    <property type="entry name" value="Homeodomain-like_sf"/>
</dbReference>